<accession>A0A8H3L930</accession>
<organism evidence="11 12">
    <name type="scientific">Rhizophagus clarus</name>
    <dbReference type="NCBI Taxonomy" id="94130"/>
    <lineage>
        <taxon>Eukaryota</taxon>
        <taxon>Fungi</taxon>
        <taxon>Fungi incertae sedis</taxon>
        <taxon>Mucoromycota</taxon>
        <taxon>Glomeromycotina</taxon>
        <taxon>Glomeromycetes</taxon>
        <taxon>Glomerales</taxon>
        <taxon>Glomeraceae</taxon>
        <taxon>Rhizophagus</taxon>
    </lineage>
</organism>
<evidence type="ECO:0000256" key="4">
    <source>
        <dbReference type="ARBA" id="ARBA00023125"/>
    </source>
</evidence>
<dbReference type="GO" id="GO:0006289">
    <property type="term" value="P:nucleotide-excision repair"/>
    <property type="evidence" value="ECO:0007669"/>
    <property type="project" value="InterPro"/>
</dbReference>
<feature type="compositionally biased region" description="Polar residues" evidence="7">
    <location>
        <begin position="431"/>
        <end position="446"/>
    </location>
</feature>
<evidence type="ECO:0000259" key="9">
    <source>
        <dbReference type="SMART" id="SM01031"/>
    </source>
</evidence>
<dbReference type="PANTHER" id="PTHR12135">
    <property type="entry name" value="DNA REPAIR PROTEIN XP-C / RAD4"/>
    <property type="match status" value="1"/>
</dbReference>
<evidence type="ECO:0000256" key="5">
    <source>
        <dbReference type="ARBA" id="ARBA00023204"/>
    </source>
</evidence>
<feature type="region of interest" description="Disordered" evidence="7">
    <location>
        <begin position="1"/>
        <end position="51"/>
    </location>
</feature>
<evidence type="ECO:0000256" key="6">
    <source>
        <dbReference type="ARBA" id="ARBA00023242"/>
    </source>
</evidence>
<dbReference type="InterPro" id="IPR004583">
    <property type="entry name" value="DNA_repair_Rad4"/>
</dbReference>
<evidence type="ECO:0000256" key="3">
    <source>
        <dbReference type="ARBA" id="ARBA00022763"/>
    </source>
</evidence>
<feature type="region of interest" description="Disordered" evidence="7">
    <location>
        <begin position="882"/>
        <end position="902"/>
    </location>
</feature>
<dbReference type="InterPro" id="IPR018327">
    <property type="entry name" value="BHD_2"/>
</dbReference>
<dbReference type="InterPro" id="IPR018325">
    <property type="entry name" value="Rad4/PNGase_transGLS-fold"/>
</dbReference>
<dbReference type="GO" id="GO:0003697">
    <property type="term" value="F:single-stranded DNA binding"/>
    <property type="evidence" value="ECO:0007669"/>
    <property type="project" value="TreeGrafter"/>
</dbReference>
<dbReference type="Pfam" id="PF03835">
    <property type="entry name" value="Rad4"/>
    <property type="match status" value="1"/>
</dbReference>
<dbReference type="Gene3D" id="2.20.20.110">
    <property type="entry name" value="Rad4, beta-hairpin domain BHD1"/>
    <property type="match status" value="1"/>
</dbReference>
<protein>
    <submittedName>
        <fullName evidence="11">Rad4-domain-containing protein</fullName>
    </submittedName>
</protein>
<keyword evidence="6" id="KW-0539">Nucleus</keyword>
<dbReference type="PANTHER" id="PTHR12135:SF0">
    <property type="entry name" value="DNA REPAIR PROTEIN COMPLEMENTING XP-C CELLS"/>
    <property type="match status" value="1"/>
</dbReference>
<feature type="domain" description="Rad4 beta-hairpin" evidence="10">
    <location>
        <begin position="685"/>
        <end position="759"/>
    </location>
</feature>
<name>A0A8H3L930_9GLOM</name>
<dbReference type="GO" id="GO:0003684">
    <property type="term" value="F:damaged DNA binding"/>
    <property type="evidence" value="ECO:0007669"/>
    <property type="project" value="InterPro"/>
</dbReference>
<dbReference type="NCBIfam" id="TIGR00605">
    <property type="entry name" value="rad4"/>
    <property type="match status" value="1"/>
</dbReference>
<feature type="compositionally biased region" description="Polar residues" evidence="7">
    <location>
        <begin position="36"/>
        <end position="51"/>
    </location>
</feature>
<gene>
    <name evidence="11" type="ORF">RCL2_000845200</name>
</gene>
<dbReference type="FunFam" id="3.30.70.2460:FF:000001">
    <property type="entry name" value="DNA repair protein Rad4 family"/>
    <property type="match status" value="1"/>
</dbReference>
<comment type="caution">
    <text evidence="11">The sequence shown here is derived from an EMBL/GenBank/DDBJ whole genome shotgun (WGS) entry which is preliminary data.</text>
</comment>
<dbReference type="Pfam" id="PF10405">
    <property type="entry name" value="BHD_3"/>
    <property type="match status" value="1"/>
</dbReference>
<feature type="domain" description="Rad4 beta-hairpin" evidence="9">
    <location>
        <begin position="615"/>
        <end position="678"/>
    </location>
</feature>
<feature type="region of interest" description="Disordered" evidence="7">
    <location>
        <begin position="383"/>
        <end position="446"/>
    </location>
</feature>
<evidence type="ECO:0000313" key="11">
    <source>
        <dbReference type="EMBL" id="GES81197.1"/>
    </source>
</evidence>
<feature type="region of interest" description="Disordered" evidence="7">
    <location>
        <begin position="830"/>
        <end position="869"/>
    </location>
</feature>
<feature type="compositionally biased region" description="Basic and acidic residues" evidence="7">
    <location>
        <begin position="840"/>
        <end position="861"/>
    </location>
</feature>
<dbReference type="InterPro" id="IPR036985">
    <property type="entry name" value="Transglutaminase-like_sf"/>
</dbReference>
<dbReference type="Gene3D" id="3.90.260.10">
    <property type="entry name" value="Transglutaminase-like"/>
    <property type="match status" value="1"/>
</dbReference>
<dbReference type="SMART" id="SM01030">
    <property type="entry name" value="BHD_1"/>
    <property type="match status" value="1"/>
</dbReference>
<proteinExistence type="inferred from homology"/>
<dbReference type="InterPro" id="IPR038765">
    <property type="entry name" value="Papain-like_cys_pep_sf"/>
</dbReference>
<evidence type="ECO:0000259" key="10">
    <source>
        <dbReference type="SMART" id="SM01032"/>
    </source>
</evidence>
<evidence type="ECO:0000259" key="8">
    <source>
        <dbReference type="SMART" id="SM01030"/>
    </source>
</evidence>
<dbReference type="Gene3D" id="3.30.60.290">
    <property type="entry name" value="Rad4, beta-hairpin domain BHD2"/>
    <property type="match status" value="1"/>
</dbReference>
<comment type="subcellular location">
    <subcellularLocation>
        <location evidence="1">Nucleus</location>
    </subcellularLocation>
</comment>
<keyword evidence="5" id="KW-0234">DNA repair</keyword>
<keyword evidence="4" id="KW-0238">DNA-binding</keyword>
<dbReference type="InterPro" id="IPR018328">
    <property type="entry name" value="Rad4_beta-hairpin_dom3"/>
</dbReference>
<evidence type="ECO:0000256" key="2">
    <source>
        <dbReference type="ARBA" id="ARBA00009525"/>
    </source>
</evidence>
<dbReference type="Gene3D" id="3.30.70.2460">
    <property type="entry name" value="Rad4, beta-hairpin domain BHD3"/>
    <property type="match status" value="1"/>
</dbReference>
<dbReference type="OrthoDB" id="300780at2759"/>
<keyword evidence="3" id="KW-0227">DNA damage</keyword>
<evidence type="ECO:0000313" key="12">
    <source>
        <dbReference type="Proteomes" id="UP000615446"/>
    </source>
</evidence>
<dbReference type="InterPro" id="IPR018326">
    <property type="entry name" value="Rad4_beta-hairpin_dom1"/>
</dbReference>
<comment type="similarity">
    <text evidence="2">Belongs to the XPC family.</text>
</comment>
<dbReference type="Pfam" id="PF10403">
    <property type="entry name" value="BHD_1"/>
    <property type="match status" value="1"/>
</dbReference>
<reference evidence="11" key="1">
    <citation type="submission" date="2019-10" db="EMBL/GenBank/DDBJ databases">
        <title>Conservation and host-specific expression of non-tandemly repeated heterogenous ribosome RNA gene in arbuscular mycorrhizal fungi.</title>
        <authorList>
            <person name="Maeda T."/>
            <person name="Kobayashi Y."/>
            <person name="Nakagawa T."/>
            <person name="Ezawa T."/>
            <person name="Yamaguchi K."/>
            <person name="Bino T."/>
            <person name="Nishimoto Y."/>
            <person name="Shigenobu S."/>
            <person name="Kawaguchi M."/>
        </authorList>
    </citation>
    <scope>NUCLEOTIDE SEQUENCE</scope>
    <source>
        <strain evidence="11">HR1</strain>
    </source>
</reference>
<dbReference type="SMART" id="SM01031">
    <property type="entry name" value="BHD_2"/>
    <property type="match status" value="1"/>
</dbReference>
<dbReference type="SUPFAM" id="SSF54001">
    <property type="entry name" value="Cysteine proteinases"/>
    <property type="match status" value="1"/>
</dbReference>
<dbReference type="GO" id="GO:0005737">
    <property type="term" value="C:cytoplasm"/>
    <property type="evidence" value="ECO:0007669"/>
    <property type="project" value="TreeGrafter"/>
</dbReference>
<dbReference type="GO" id="GO:0006298">
    <property type="term" value="P:mismatch repair"/>
    <property type="evidence" value="ECO:0007669"/>
    <property type="project" value="TreeGrafter"/>
</dbReference>
<dbReference type="GO" id="GO:0000111">
    <property type="term" value="C:nucleotide-excision repair factor 2 complex"/>
    <property type="evidence" value="ECO:0007669"/>
    <property type="project" value="TreeGrafter"/>
</dbReference>
<dbReference type="InterPro" id="IPR018026">
    <property type="entry name" value="DNA_repair_Rad4-like"/>
</dbReference>
<dbReference type="GO" id="GO:0071942">
    <property type="term" value="C:XPC complex"/>
    <property type="evidence" value="ECO:0007669"/>
    <property type="project" value="TreeGrafter"/>
</dbReference>
<dbReference type="InterPro" id="IPR042488">
    <property type="entry name" value="Rad4_BHD3_sf"/>
</dbReference>
<sequence>MSLRRSARIANKNKLNESVEQPAIPKRKEKSEKSVENTALSPSGRNISTGSIDNFVEEEMTGVLIIPTETFIDKGKAKENSLSLVDHTSVKSKEIFQHSDGSKSIFEPIDSSWLQKRSAMKSNDSDIETLENKEFQDNLDHNMNEDNDSDDWEEVDLSTCQDQLDDFSESKPLPNKTIQITFEKPKIQYKARGITKIERAIRQNVHKSHLLCLLAHGMIRNKWCNDEMTQATALSLIEYDLQALFDKALAKVDVKHANILNIALQDLCKWWKNYFVVTRPGIRNRAYHEFEENSGGKIAEDDESFFDCLTSINAFRRSISIGEGSRDSSAQLFVAALRSLGIPARLVCSLQAVSFKIARKNEATSRKKENVLGSTNEEAQRTLGLGKYKLSAKRKNGNSSKPKRGQGDDDDDYNPLSKQSSTDRLGKSRNVLKNSPKRNNSNGLQESNTPPIFWCEVYFAAYKKWFCVDPIRALVNSPQAMEPAPNDTDNVMAYVVAFEQDGYIKDVTRRYTSQWGARTRKLRVPATKDGYDWWHETLSYFARPYERKQDNEEDEHLHKLEVSERMPTSIGAFHNHPLYALERHLKKFEIIHPKQPIIGNIRGEPIYPRKNVKQLHTAETWLREGRQVKIGEQPIKHVKSRIYTLAKRRAANMASLYDEEPPESGLYGEWQTEEYIPEPIIDGKVPKNSYGNVNMFKENMCPIGGVHIPINGIGKIAKKFGIDYGDAVVGFDFQARRCVPVIHGIVVAKEHETMLLEAWHEYASHVEAMNNEKREREVLTRWRKLIIGVQIRMRLYNDYVKEDSSDMEEGESEFYHGESEGESELYHVDTEEEDNNCSIDVDKPNETIGEKTIVESNDDKSNTNSSDDMDIEGDFVRIEENDINTGGSTTCDDKDEEMYTGDKNEVIEIEGGFIREKQYEDIDIGGGFIRDDEDLLE</sequence>
<dbReference type="EMBL" id="BLAL01000053">
    <property type="protein sequence ID" value="GES81197.1"/>
    <property type="molecule type" value="Genomic_DNA"/>
</dbReference>
<feature type="compositionally biased region" description="Basic residues" evidence="7">
    <location>
        <begin position="390"/>
        <end position="404"/>
    </location>
</feature>
<evidence type="ECO:0000256" key="1">
    <source>
        <dbReference type="ARBA" id="ARBA00004123"/>
    </source>
</evidence>
<dbReference type="AlphaFoldDB" id="A0A8H3L930"/>
<dbReference type="SMART" id="SM01032">
    <property type="entry name" value="BHD_3"/>
    <property type="match status" value="1"/>
</dbReference>
<dbReference type="Pfam" id="PF10404">
    <property type="entry name" value="BHD_2"/>
    <property type="match status" value="1"/>
</dbReference>
<dbReference type="Proteomes" id="UP000615446">
    <property type="component" value="Unassembled WGS sequence"/>
</dbReference>
<evidence type="ECO:0000256" key="7">
    <source>
        <dbReference type="SAM" id="MobiDB-lite"/>
    </source>
</evidence>
<feature type="domain" description="Rad4 beta-hairpin" evidence="8">
    <location>
        <begin position="562"/>
        <end position="613"/>
    </location>
</feature>